<dbReference type="AlphaFoldDB" id="A0A154NZ17"/>
<accession>A0A154NZ17</accession>
<protein>
    <submittedName>
        <fullName evidence="1">Uncharacterized protein</fullName>
    </submittedName>
</protein>
<keyword evidence="2" id="KW-1185">Reference proteome</keyword>
<name>A0A154NZ17_DUFNO</name>
<sequence>MFNFVEQSYQNETPAGLFAVTALAVSVECSLVSEVAEEVAKEAVEQGVGDAVAKNVIQPLVEKVMHKYHIRILDKKDGGAQNSTGVIKQVAETK</sequence>
<proteinExistence type="predicted"/>
<reference evidence="1 2" key="1">
    <citation type="submission" date="2015-07" db="EMBL/GenBank/DDBJ databases">
        <title>The genome of Dufourea novaeangliae.</title>
        <authorList>
            <person name="Pan H."/>
            <person name="Kapheim K."/>
        </authorList>
    </citation>
    <scope>NUCLEOTIDE SEQUENCE [LARGE SCALE GENOMIC DNA]</scope>
    <source>
        <strain evidence="1">0120121106</strain>
        <tissue evidence="1">Whole body</tissue>
    </source>
</reference>
<evidence type="ECO:0000313" key="2">
    <source>
        <dbReference type="Proteomes" id="UP000076502"/>
    </source>
</evidence>
<dbReference type="OrthoDB" id="19653at2759"/>
<dbReference type="Proteomes" id="UP000076502">
    <property type="component" value="Unassembled WGS sequence"/>
</dbReference>
<gene>
    <name evidence="1" type="ORF">WN55_09715</name>
</gene>
<dbReference type="EMBL" id="KQ434783">
    <property type="protein sequence ID" value="KZC04916.1"/>
    <property type="molecule type" value="Genomic_DNA"/>
</dbReference>
<organism evidence="1 2">
    <name type="scientific">Dufourea novaeangliae</name>
    <name type="common">Sweat bee</name>
    <dbReference type="NCBI Taxonomy" id="178035"/>
    <lineage>
        <taxon>Eukaryota</taxon>
        <taxon>Metazoa</taxon>
        <taxon>Ecdysozoa</taxon>
        <taxon>Arthropoda</taxon>
        <taxon>Hexapoda</taxon>
        <taxon>Insecta</taxon>
        <taxon>Pterygota</taxon>
        <taxon>Neoptera</taxon>
        <taxon>Endopterygota</taxon>
        <taxon>Hymenoptera</taxon>
        <taxon>Apocrita</taxon>
        <taxon>Aculeata</taxon>
        <taxon>Apoidea</taxon>
        <taxon>Anthophila</taxon>
        <taxon>Halictidae</taxon>
        <taxon>Rophitinae</taxon>
        <taxon>Dufourea</taxon>
    </lineage>
</organism>
<evidence type="ECO:0000313" key="1">
    <source>
        <dbReference type="EMBL" id="KZC04916.1"/>
    </source>
</evidence>